<dbReference type="CDD" id="cd06558">
    <property type="entry name" value="crotonase-like"/>
    <property type="match status" value="1"/>
</dbReference>
<dbReference type="PANTHER" id="PTHR43802:SF1">
    <property type="entry name" value="IP11341P-RELATED"/>
    <property type="match status" value="1"/>
</dbReference>
<dbReference type="Gene3D" id="3.90.226.10">
    <property type="entry name" value="2-enoyl-CoA Hydratase, Chain A, domain 1"/>
    <property type="match status" value="1"/>
</dbReference>
<protein>
    <submittedName>
        <fullName evidence="2">Enoyl-CoA hydratase</fullName>
        <ecNumber evidence="2">4.2.1.17</ecNumber>
    </submittedName>
</protein>
<geneLocation type="plasmid" evidence="2">
    <name>unnamed1</name>
</geneLocation>
<dbReference type="PANTHER" id="PTHR43802">
    <property type="entry name" value="ENOYL-COA HYDRATASE"/>
    <property type="match status" value="1"/>
</dbReference>
<dbReference type="GO" id="GO:0004300">
    <property type="term" value="F:enoyl-CoA hydratase activity"/>
    <property type="evidence" value="ECO:0007669"/>
    <property type="project" value="UniProtKB-EC"/>
</dbReference>
<reference evidence="2 3" key="1">
    <citation type="submission" date="2018-09" db="EMBL/GenBank/DDBJ databases">
        <title>Sphingomonas peninsula sp. nov., isolated from fildes peninsula, Antarctic soil.</title>
        <authorList>
            <person name="Yingchao G."/>
        </authorList>
    </citation>
    <scope>NUCLEOTIDE SEQUENCE [LARGE SCALE GENOMIC DNA]</scope>
    <source>
        <strain evidence="2 3">YZ-8</strain>
        <plasmid evidence="2 3">unnamed1</plasmid>
    </source>
</reference>
<keyword evidence="2" id="KW-0456">Lyase</keyword>
<dbReference type="RefSeq" id="WP_121152079.1">
    <property type="nucleotide sequence ID" value="NZ_CP032828.1"/>
</dbReference>
<evidence type="ECO:0000313" key="2">
    <source>
        <dbReference type="EMBL" id="AYJ85454.1"/>
    </source>
</evidence>
<dbReference type="InterPro" id="IPR029045">
    <property type="entry name" value="ClpP/crotonase-like_dom_sf"/>
</dbReference>
<gene>
    <name evidence="2" type="ORF">D3Y57_02375</name>
</gene>
<dbReference type="EC" id="4.2.1.17" evidence="2"/>
<name>A0A494TDV5_SPHPE</name>
<comment type="similarity">
    <text evidence="1">Belongs to the enoyl-CoA hydratase/isomerase family.</text>
</comment>
<organism evidence="2 3">
    <name type="scientific">Sphingomonas paeninsulae</name>
    <dbReference type="NCBI Taxonomy" id="2319844"/>
    <lineage>
        <taxon>Bacteria</taxon>
        <taxon>Pseudomonadati</taxon>
        <taxon>Pseudomonadota</taxon>
        <taxon>Alphaproteobacteria</taxon>
        <taxon>Sphingomonadales</taxon>
        <taxon>Sphingomonadaceae</taxon>
        <taxon>Sphingomonas</taxon>
    </lineage>
</organism>
<keyword evidence="2" id="KW-0614">Plasmid</keyword>
<dbReference type="KEGG" id="spha:D3Y57_02375"/>
<dbReference type="SUPFAM" id="SSF52096">
    <property type="entry name" value="ClpP/crotonase"/>
    <property type="match status" value="1"/>
</dbReference>
<dbReference type="AlphaFoldDB" id="A0A494TDV5"/>
<proteinExistence type="inferred from homology"/>
<keyword evidence="3" id="KW-1185">Reference proteome</keyword>
<dbReference type="EMBL" id="CP032828">
    <property type="protein sequence ID" value="AYJ85454.1"/>
    <property type="molecule type" value="Genomic_DNA"/>
</dbReference>
<sequence length="268" mass="29897">MPEYNDILFERLGHVARISHNRPRQRNAENTTLLSELDAALIECAADESIRVVILAATGDHFSAGHDLKEGQGRSQYSVEQRWEYEVKNYLGYCLNIWDFPKPTIAQVQGACIAGGFMVANMCDLMVAADDAYFQDPVVHSLSTAAVEVLIHPWVLGMRKAKEMLFTGERVTAAQGEQWGMVNRVVPRAELEAATLKLAERIAENAGTFSVMLTKRSLNRQMDMQGFRAMLSAHFDTHQLSHMSHQYLAIREKGLMGSIDKAKAAGKD</sequence>
<dbReference type="InterPro" id="IPR001753">
    <property type="entry name" value="Enoyl-CoA_hydra/iso"/>
</dbReference>
<dbReference type="Pfam" id="PF00378">
    <property type="entry name" value="ECH_1"/>
    <property type="match status" value="1"/>
</dbReference>
<accession>A0A494TDV5</accession>
<dbReference type="OrthoDB" id="9795613at2"/>
<dbReference type="NCBIfam" id="NF006140">
    <property type="entry name" value="PRK08290.1"/>
    <property type="match status" value="1"/>
</dbReference>
<evidence type="ECO:0000256" key="1">
    <source>
        <dbReference type="ARBA" id="ARBA00005254"/>
    </source>
</evidence>
<evidence type="ECO:0000313" key="3">
    <source>
        <dbReference type="Proteomes" id="UP000276254"/>
    </source>
</evidence>
<dbReference type="Proteomes" id="UP000276254">
    <property type="component" value="Plasmid unnamed1"/>
</dbReference>